<accession>A0A1H8DH75</accession>
<protein>
    <recommendedName>
        <fullName evidence="3">DUF4242 domain-containing protein</fullName>
    </recommendedName>
</protein>
<proteinExistence type="predicted"/>
<dbReference type="EMBL" id="FOCI01000008">
    <property type="protein sequence ID" value="SEN06526.1"/>
    <property type="molecule type" value="Genomic_DNA"/>
</dbReference>
<evidence type="ECO:0000313" key="2">
    <source>
        <dbReference type="Proteomes" id="UP000199585"/>
    </source>
</evidence>
<dbReference type="OrthoDB" id="7726846at2"/>
<evidence type="ECO:0008006" key="3">
    <source>
        <dbReference type="Google" id="ProtNLM"/>
    </source>
</evidence>
<dbReference type="RefSeq" id="WP_089901621.1">
    <property type="nucleotide sequence ID" value="NZ_FOCI01000008.1"/>
</dbReference>
<dbReference type="Proteomes" id="UP000199585">
    <property type="component" value="Unassembled WGS sequence"/>
</dbReference>
<sequence>MQLLTRTTVTDFAAFKAAFDAEAEKRSDAGLTLLQIWQDADSPGTVVCLFEVNDRARAKAWLNAEVQTGTDVTGQFLKTV</sequence>
<organism evidence="1 2">
    <name type="scientific">Loktanella fryxellensis</name>
    <dbReference type="NCBI Taxonomy" id="245187"/>
    <lineage>
        <taxon>Bacteria</taxon>
        <taxon>Pseudomonadati</taxon>
        <taxon>Pseudomonadota</taxon>
        <taxon>Alphaproteobacteria</taxon>
        <taxon>Rhodobacterales</taxon>
        <taxon>Roseobacteraceae</taxon>
        <taxon>Loktanella</taxon>
    </lineage>
</organism>
<dbReference type="STRING" id="245187.SAMN04488003_108145"/>
<name>A0A1H8DH75_9RHOB</name>
<keyword evidence="2" id="KW-1185">Reference proteome</keyword>
<dbReference type="AlphaFoldDB" id="A0A1H8DH75"/>
<evidence type="ECO:0000313" key="1">
    <source>
        <dbReference type="EMBL" id="SEN06526.1"/>
    </source>
</evidence>
<gene>
    <name evidence="1" type="ORF">SAMN04488003_108145</name>
</gene>
<reference evidence="1 2" key="1">
    <citation type="submission" date="2016-10" db="EMBL/GenBank/DDBJ databases">
        <authorList>
            <person name="de Groot N.N."/>
        </authorList>
    </citation>
    <scope>NUCLEOTIDE SEQUENCE [LARGE SCALE GENOMIC DNA]</scope>
    <source>
        <strain evidence="1 2">DSM 16213</strain>
    </source>
</reference>